<evidence type="ECO:0000256" key="1">
    <source>
        <dbReference type="ARBA" id="ARBA00022737"/>
    </source>
</evidence>
<dbReference type="InterPro" id="IPR046960">
    <property type="entry name" value="PPR_At4g14850-like_plant"/>
</dbReference>
<reference evidence="3" key="1">
    <citation type="submission" date="2023-08" db="EMBL/GenBank/DDBJ databases">
        <title>A de novo genome assembly of Solanum verrucosum Schlechtendal, a Mexican diploid species geographically isolated from the other diploid A-genome species in potato relatives.</title>
        <authorList>
            <person name="Hosaka K."/>
        </authorList>
    </citation>
    <scope>NUCLEOTIDE SEQUENCE</scope>
    <source>
        <tissue evidence="3">Young leaves</tissue>
    </source>
</reference>
<dbReference type="GO" id="GO:0003723">
    <property type="term" value="F:RNA binding"/>
    <property type="evidence" value="ECO:0007669"/>
    <property type="project" value="InterPro"/>
</dbReference>
<accession>A0AAF0PR47</accession>
<evidence type="ECO:0000313" key="3">
    <source>
        <dbReference type="EMBL" id="WMV08360.1"/>
    </source>
</evidence>
<sequence>MEVESLKLFEQFQEIGLKPDKLTFPIVLKICGHCLMIGTGGSLHLMAVKSGFSSDLHVNNTLLRMYARFGLIRFARQLFDEMLERDIVSWSSMMAAYVHWSDT</sequence>
<evidence type="ECO:0000256" key="2">
    <source>
        <dbReference type="PROSITE-ProRule" id="PRU00708"/>
    </source>
</evidence>
<dbReference type="Proteomes" id="UP001234989">
    <property type="component" value="Chromosome 1"/>
</dbReference>
<dbReference type="InterPro" id="IPR011990">
    <property type="entry name" value="TPR-like_helical_dom_sf"/>
</dbReference>
<dbReference type="Gene3D" id="1.25.40.10">
    <property type="entry name" value="Tetratricopeptide repeat domain"/>
    <property type="match status" value="1"/>
</dbReference>
<dbReference type="PANTHER" id="PTHR47926">
    <property type="entry name" value="PENTATRICOPEPTIDE REPEAT-CONTAINING PROTEIN"/>
    <property type="match status" value="1"/>
</dbReference>
<dbReference type="InterPro" id="IPR002885">
    <property type="entry name" value="PPR_rpt"/>
</dbReference>
<evidence type="ECO:0008006" key="5">
    <source>
        <dbReference type="Google" id="ProtNLM"/>
    </source>
</evidence>
<keyword evidence="1" id="KW-0677">Repeat</keyword>
<gene>
    <name evidence="3" type="ORF">MTR67_001745</name>
</gene>
<name>A0AAF0PR47_SOLVR</name>
<dbReference type="AlphaFoldDB" id="A0AAF0PR47"/>
<organism evidence="3 4">
    <name type="scientific">Solanum verrucosum</name>
    <dbReference type="NCBI Taxonomy" id="315347"/>
    <lineage>
        <taxon>Eukaryota</taxon>
        <taxon>Viridiplantae</taxon>
        <taxon>Streptophyta</taxon>
        <taxon>Embryophyta</taxon>
        <taxon>Tracheophyta</taxon>
        <taxon>Spermatophyta</taxon>
        <taxon>Magnoliopsida</taxon>
        <taxon>eudicotyledons</taxon>
        <taxon>Gunneridae</taxon>
        <taxon>Pentapetalae</taxon>
        <taxon>asterids</taxon>
        <taxon>lamiids</taxon>
        <taxon>Solanales</taxon>
        <taxon>Solanaceae</taxon>
        <taxon>Solanoideae</taxon>
        <taxon>Solaneae</taxon>
        <taxon>Solanum</taxon>
    </lineage>
</organism>
<dbReference type="PANTHER" id="PTHR47926:SF359">
    <property type="entry name" value="PENTACOTRIPEPTIDE-REPEAT REGION OF PRORP DOMAIN-CONTAINING PROTEIN"/>
    <property type="match status" value="1"/>
</dbReference>
<dbReference type="PROSITE" id="PS51375">
    <property type="entry name" value="PPR"/>
    <property type="match status" value="1"/>
</dbReference>
<dbReference type="EMBL" id="CP133612">
    <property type="protein sequence ID" value="WMV08360.1"/>
    <property type="molecule type" value="Genomic_DNA"/>
</dbReference>
<feature type="repeat" description="PPR" evidence="2">
    <location>
        <begin position="55"/>
        <end position="89"/>
    </location>
</feature>
<dbReference type="GO" id="GO:0009451">
    <property type="term" value="P:RNA modification"/>
    <property type="evidence" value="ECO:0007669"/>
    <property type="project" value="InterPro"/>
</dbReference>
<protein>
    <recommendedName>
        <fullName evidence="5">Pentatricopeptide repeat-containing protein</fullName>
    </recommendedName>
</protein>
<keyword evidence="4" id="KW-1185">Reference proteome</keyword>
<proteinExistence type="predicted"/>
<dbReference type="NCBIfam" id="TIGR00756">
    <property type="entry name" value="PPR"/>
    <property type="match status" value="1"/>
</dbReference>
<evidence type="ECO:0000313" key="4">
    <source>
        <dbReference type="Proteomes" id="UP001234989"/>
    </source>
</evidence>
<dbReference type="Pfam" id="PF01535">
    <property type="entry name" value="PPR"/>
    <property type="match status" value="1"/>
</dbReference>